<protein>
    <recommendedName>
        <fullName evidence="3">Tetratricopeptide repeat protein</fullName>
    </recommendedName>
</protein>
<comment type="caution">
    <text evidence="1">The sequence shown here is derived from an EMBL/GenBank/DDBJ whole genome shotgun (WGS) entry which is preliminary data.</text>
</comment>
<sequence length="442" mass="48773">MNHSGNVDQDDIVRARNVLLASGRRTPREEVDAYRVLAQVSPAAYLPRLAKALQRLSYDTGSGRPHDACLALCEEAVAAARAIDPAEPARADLLYDALDSCQRELYAQGRRTEGLAMRAEMLAVGRAQADLTRDPRVRGLRDWAAGLSEEGRFAEAADALTEWVGALLPHGPNSGSLAWSLLEWIAALDAAGRPVEALAAFEILVDMEGAEAANDRGPMACHFYSLLGYAHMLDTYGRDEQATAVRQDALALLTELAVTGERRSSSSYQATYWAVLLPFYGADTERQASGEPRFPSGSTPMVWTPDVKQRYFDSRITLREEVDSLALRAAEDPDQHLAELVRLHRVLTVRSAVYWEQCTHLFAERVRPLFNEGVSLARQLSRQDPADGPRTLAKVLIDRSTFHTAAREFGPALDDFRQALSHLGEADWHNGREVTRQTRPGG</sequence>
<keyword evidence="2" id="KW-1185">Reference proteome</keyword>
<accession>A0ABV4STZ5</accession>
<organism evidence="1 2">
    <name type="scientific">Streptomyces aureus</name>
    <dbReference type="NCBI Taxonomy" id="193461"/>
    <lineage>
        <taxon>Bacteria</taxon>
        <taxon>Bacillati</taxon>
        <taxon>Actinomycetota</taxon>
        <taxon>Actinomycetes</taxon>
        <taxon>Kitasatosporales</taxon>
        <taxon>Streptomycetaceae</taxon>
        <taxon>Streptomyces</taxon>
    </lineage>
</organism>
<dbReference type="EMBL" id="JBGOSP010000026">
    <property type="protein sequence ID" value="MFA3841625.1"/>
    <property type="molecule type" value="Genomic_DNA"/>
</dbReference>
<name>A0ABV4STZ5_9ACTN</name>
<gene>
    <name evidence="1" type="ORF">ACEG43_36450</name>
</gene>
<evidence type="ECO:0000313" key="1">
    <source>
        <dbReference type="EMBL" id="MFA3841625.1"/>
    </source>
</evidence>
<proteinExistence type="predicted"/>
<dbReference type="RefSeq" id="WP_372565799.1">
    <property type="nucleotide sequence ID" value="NZ_JBGOSP010000026.1"/>
</dbReference>
<evidence type="ECO:0008006" key="3">
    <source>
        <dbReference type="Google" id="ProtNLM"/>
    </source>
</evidence>
<dbReference type="Proteomes" id="UP001571476">
    <property type="component" value="Unassembled WGS sequence"/>
</dbReference>
<evidence type="ECO:0000313" key="2">
    <source>
        <dbReference type="Proteomes" id="UP001571476"/>
    </source>
</evidence>
<reference evidence="1 2" key="1">
    <citation type="submission" date="2024-08" db="EMBL/GenBank/DDBJ databases">
        <title>Genome sequence of Streptomyces aureus CACIA-1.46HGO.</title>
        <authorList>
            <person name="Evangelista-Martinez Z."/>
        </authorList>
    </citation>
    <scope>NUCLEOTIDE SEQUENCE [LARGE SCALE GENOMIC DNA]</scope>
    <source>
        <strain evidence="1 2">CACIA-1.46HGO</strain>
    </source>
</reference>